<name>A0A2J7ZIU6_9CHLO</name>
<reference evidence="2 3" key="1">
    <citation type="journal article" date="2017" name="Mol. Biol. Evol.">
        <title>The 4-celled Tetrabaena socialis nuclear genome reveals the essential components for genetic control of cell number at the origin of multicellularity in the volvocine lineage.</title>
        <authorList>
            <person name="Featherston J."/>
            <person name="Arakaki Y."/>
            <person name="Hanschen E.R."/>
            <person name="Ferris P.J."/>
            <person name="Michod R.E."/>
            <person name="Olson B.J.S.C."/>
            <person name="Nozaki H."/>
            <person name="Durand P.M."/>
        </authorList>
    </citation>
    <scope>NUCLEOTIDE SEQUENCE [LARGE SCALE GENOMIC DNA]</scope>
    <source>
        <strain evidence="2 3">NIES-571</strain>
    </source>
</reference>
<evidence type="ECO:0000256" key="1">
    <source>
        <dbReference type="ARBA" id="ARBA00008308"/>
    </source>
</evidence>
<comment type="similarity">
    <text evidence="1">Belongs to the UPF0585 family.</text>
</comment>
<dbReference type="PANTHER" id="PTHR20974">
    <property type="entry name" value="UPF0585 PROTEIN CG18661"/>
    <property type="match status" value="1"/>
</dbReference>
<gene>
    <name evidence="2" type="ORF">TSOC_014006</name>
</gene>
<evidence type="ECO:0000313" key="2">
    <source>
        <dbReference type="EMBL" id="PNH00186.1"/>
    </source>
</evidence>
<dbReference type="OrthoDB" id="10258744at2759"/>
<dbReference type="SUPFAM" id="SSF53335">
    <property type="entry name" value="S-adenosyl-L-methionine-dependent methyltransferases"/>
    <property type="match status" value="1"/>
</dbReference>
<dbReference type="Pfam" id="PF06080">
    <property type="entry name" value="DUF938"/>
    <property type="match status" value="1"/>
</dbReference>
<dbReference type="Gene3D" id="3.40.50.150">
    <property type="entry name" value="Vaccinia Virus protein VP39"/>
    <property type="match status" value="1"/>
</dbReference>
<dbReference type="PANTHER" id="PTHR20974:SF0">
    <property type="entry name" value="UPF0585 PROTEIN CG18661"/>
    <property type="match status" value="1"/>
</dbReference>
<accession>A0A2J7ZIU6</accession>
<dbReference type="EMBL" id="PGGS01001628">
    <property type="protein sequence ID" value="PNH00186.1"/>
    <property type="molecule type" value="Genomic_DNA"/>
</dbReference>
<dbReference type="Proteomes" id="UP000236333">
    <property type="component" value="Unassembled WGS sequence"/>
</dbReference>
<feature type="non-terminal residue" evidence="2">
    <location>
        <position position="1"/>
    </location>
</feature>
<evidence type="ECO:0008006" key="4">
    <source>
        <dbReference type="Google" id="ProtNLM"/>
    </source>
</evidence>
<keyword evidence="3" id="KW-1185">Reference proteome</keyword>
<organism evidence="2 3">
    <name type="scientific">Tetrabaena socialis</name>
    <dbReference type="NCBI Taxonomy" id="47790"/>
    <lineage>
        <taxon>Eukaryota</taxon>
        <taxon>Viridiplantae</taxon>
        <taxon>Chlorophyta</taxon>
        <taxon>core chlorophytes</taxon>
        <taxon>Chlorophyceae</taxon>
        <taxon>CS clade</taxon>
        <taxon>Chlamydomonadales</taxon>
        <taxon>Tetrabaenaceae</taxon>
        <taxon>Tetrabaena</taxon>
    </lineage>
</organism>
<dbReference type="InterPro" id="IPR010342">
    <property type="entry name" value="DUF938"/>
</dbReference>
<evidence type="ECO:0000313" key="3">
    <source>
        <dbReference type="Proteomes" id="UP000236333"/>
    </source>
</evidence>
<dbReference type="InterPro" id="IPR029063">
    <property type="entry name" value="SAM-dependent_MTases_sf"/>
</dbReference>
<proteinExistence type="inferred from homology"/>
<sequence length="187" mass="19688">LLLELASGSGQHAAHFAAALPGYLLRPSDATAEMFGSIAAYCAGLPNVLLPPLLLDASSPAWEQALEPADAAQGGAGGGGRGAVDAMLVINMCHISPLEATRGMIRGAGIVLRPGGGLLFVYGPFTRGGRHTSDSNAAFDLTLRSRDPRWGYRDLEDMAAWAKEAGLEAVEVREMPANNFMLVFRRP</sequence>
<dbReference type="AlphaFoldDB" id="A0A2J7ZIU6"/>
<protein>
    <recommendedName>
        <fullName evidence="4">DUF938 domain-containing protein</fullName>
    </recommendedName>
</protein>
<comment type="caution">
    <text evidence="2">The sequence shown here is derived from an EMBL/GenBank/DDBJ whole genome shotgun (WGS) entry which is preliminary data.</text>
</comment>